<organism evidence="1">
    <name type="scientific">Tanacetum cinerariifolium</name>
    <name type="common">Dalmatian daisy</name>
    <name type="synonym">Chrysanthemum cinerariifolium</name>
    <dbReference type="NCBI Taxonomy" id="118510"/>
    <lineage>
        <taxon>Eukaryota</taxon>
        <taxon>Viridiplantae</taxon>
        <taxon>Streptophyta</taxon>
        <taxon>Embryophyta</taxon>
        <taxon>Tracheophyta</taxon>
        <taxon>Spermatophyta</taxon>
        <taxon>Magnoliopsida</taxon>
        <taxon>eudicotyledons</taxon>
        <taxon>Gunneridae</taxon>
        <taxon>Pentapetalae</taxon>
        <taxon>asterids</taxon>
        <taxon>campanulids</taxon>
        <taxon>Asterales</taxon>
        <taxon>Asteraceae</taxon>
        <taxon>Asteroideae</taxon>
        <taxon>Anthemideae</taxon>
        <taxon>Anthemidinae</taxon>
        <taxon>Tanacetum</taxon>
    </lineage>
</organism>
<feature type="non-terminal residue" evidence="1">
    <location>
        <position position="208"/>
    </location>
</feature>
<dbReference type="AlphaFoldDB" id="A0A699Q5J7"/>
<accession>A0A699Q5J7</accession>
<proteinExistence type="predicted"/>
<sequence length="208" mass="21598">HGAPKLPLVELGQAQVLLAHGLHKALGEAHSAESGQLQVYQWVIQARAVKADAHHVEIEHQEREAVNLGRGGRQVVVAGADVVVFGFHQLAIGAVEQPSYLGHVGPGPRLGVGPPPVGGQARSLGIHKQNVAGHDGRGKAGGAFEQSQQRAVLAGEAQLIHAYLFLQAFFLGFYYQNIAEATGGQVVDGGGEAHALAAVAVASHGKGR</sequence>
<name>A0A699Q5J7_TANCI</name>
<protein>
    <submittedName>
        <fullName evidence="1">Uncharacterized protein</fullName>
    </submittedName>
</protein>
<dbReference type="EMBL" id="BKCJ010990234">
    <property type="protein sequence ID" value="GFC61576.1"/>
    <property type="molecule type" value="Genomic_DNA"/>
</dbReference>
<evidence type="ECO:0000313" key="1">
    <source>
        <dbReference type="EMBL" id="GFC61576.1"/>
    </source>
</evidence>
<feature type="non-terminal residue" evidence="1">
    <location>
        <position position="1"/>
    </location>
</feature>
<gene>
    <name evidence="1" type="ORF">Tci_833546</name>
</gene>
<reference evidence="1" key="1">
    <citation type="journal article" date="2019" name="Sci. Rep.">
        <title>Draft genome of Tanacetum cinerariifolium, the natural source of mosquito coil.</title>
        <authorList>
            <person name="Yamashiro T."/>
            <person name="Shiraishi A."/>
            <person name="Satake H."/>
            <person name="Nakayama K."/>
        </authorList>
    </citation>
    <scope>NUCLEOTIDE SEQUENCE</scope>
</reference>
<comment type="caution">
    <text evidence="1">The sequence shown here is derived from an EMBL/GenBank/DDBJ whole genome shotgun (WGS) entry which is preliminary data.</text>
</comment>